<dbReference type="Gene3D" id="3.30.300.30">
    <property type="match status" value="1"/>
</dbReference>
<feature type="domain" description="Carrier" evidence="5">
    <location>
        <begin position="517"/>
        <end position="594"/>
    </location>
</feature>
<dbReference type="InterPro" id="IPR020845">
    <property type="entry name" value="AMP-binding_CS"/>
</dbReference>
<dbReference type="SMART" id="SM00823">
    <property type="entry name" value="PKS_PP"/>
    <property type="match status" value="1"/>
</dbReference>
<dbReference type="InterPro" id="IPR009081">
    <property type="entry name" value="PP-bd_ACP"/>
</dbReference>
<dbReference type="Proteomes" id="UP000422572">
    <property type="component" value="Chromosome"/>
</dbReference>
<comment type="cofactor">
    <cofactor evidence="1">
        <name>pantetheine 4'-phosphate</name>
        <dbReference type="ChEBI" id="CHEBI:47942"/>
    </cofactor>
</comment>
<keyword evidence="2" id="KW-0596">Phosphopantetheine</keyword>
<reference evidence="6 7" key="1">
    <citation type="submission" date="2018-12" db="EMBL/GenBank/DDBJ databases">
        <title>Complete genome sequence of Streptomyces ficellus NRRL8067, the producer of ficellomycin, feldamycin and nojirimycin.</title>
        <authorList>
            <person name="Zhang H."/>
            <person name="Yue R."/>
            <person name="Liu Y."/>
            <person name="Li M."/>
            <person name="Mu H."/>
            <person name="Zhang J."/>
        </authorList>
    </citation>
    <scope>NUCLEOTIDE SEQUENCE [LARGE SCALE GENOMIC DNA]</scope>
    <source>
        <strain evidence="6 7">NRRL 8067</strain>
    </source>
</reference>
<dbReference type="KEGG" id="sfic:EIZ62_19260"/>
<dbReference type="PANTHER" id="PTHR45527">
    <property type="entry name" value="NONRIBOSOMAL PEPTIDE SYNTHETASE"/>
    <property type="match status" value="1"/>
</dbReference>
<evidence type="ECO:0000256" key="1">
    <source>
        <dbReference type="ARBA" id="ARBA00001957"/>
    </source>
</evidence>
<name>A0A6I6FR93_9ACTN</name>
<dbReference type="RefSeq" id="WP_156693865.1">
    <property type="nucleotide sequence ID" value="NZ_CP034279.1"/>
</dbReference>
<dbReference type="Gene3D" id="3.30.559.10">
    <property type="entry name" value="Chloramphenicol acetyltransferase-like domain"/>
    <property type="match status" value="1"/>
</dbReference>
<evidence type="ECO:0000256" key="2">
    <source>
        <dbReference type="ARBA" id="ARBA00022450"/>
    </source>
</evidence>
<evidence type="ECO:0000256" key="4">
    <source>
        <dbReference type="SAM" id="MobiDB-lite"/>
    </source>
</evidence>
<dbReference type="PANTHER" id="PTHR45527:SF1">
    <property type="entry name" value="FATTY ACID SYNTHASE"/>
    <property type="match status" value="1"/>
</dbReference>
<dbReference type="InterPro" id="IPR045851">
    <property type="entry name" value="AMP-bd_C_sf"/>
</dbReference>
<dbReference type="InterPro" id="IPR010071">
    <property type="entry name" value="AA_adenyl_dom"/>
</dbReference>
<dbReference type="GO" id="GO:0031177">
    <property type="term" value="F:phosphopantetheine binding"/>
    <property type="evidence" value="ECO:0007669"/>
    <property type="project" value="InterPro"/>
</dbReference>
<evidence type="ECO:0000259" key="5">
    <source>
        <dbReference type="PROSITE" id="PS50075"/>
    </source>
</evidence>
<protein>
    <submittedName>
        <fullName evidence="6">Amino acid adenylation domain-containing protein</fullName>
    </submittedName>
</protein>
<feature type="region of interest" description="Disordered" evidence="4">
    <location>
        <begin position="800"/>
        <end position="819"/>
    </location>
</feature>
<dbReference type="InterPro" id="IPR020806">
    <property type="entry name" value="PKS_PP-bd"/>
</dbReference>
<evidence type="ECO:0000313" key="7">
    <source>
        <dbReference type="Proteomes" id="UP000422572"/>
    </source>
</evidence>
<dbReference type="GO" id="GO:0003824">
    <property type="term" value="F:catalytic activity"/>
    <property type="evidence" value="ECO:0007669"/>
    <property type="project" value="InterPro"/>
</dbReference>
<dbReference type="InterPro" id="IPR023213">
    <property type="entry name" value="CAT-like_dom_sf"/>
</dbReference>
<dbReference type="NCBIfam" id="TIGR01733">
    <property type="entry name" value="AA-adenyl-dom"/>
    <property type="match status" value="1"/>
</dbReference>
<dbReference type="GO" id="GO:0044550">
    <property type="term" value="P:secondary metabolite biosynthetic process"/>
    <property type="evidence" value="ECO:0007669"/>
    <property type="project" value="TreeGrafter"/>
</dbReference>
<dbReference type="GO" id="GO:0017000">
    <property type="term" value="P:antibiotic biosynthetic process"/>
    <property type="evidence" value="ECO:0007669"/>
    <property type="project" value="UniProtKB-ARBA"/>
</dbReference>
<accession>A0A6I6FR93</accession>
<evidence type="ECO:0000313" key="6">
    <source>
        <dbReference type="EMBL" id="QGV80138.1"/>
    </source>
</evidence>
<dbReference type="SUPFAM" id="SSF47336">
    <property type="entry name" value="ACP-like"/>
    <property type="match status" value="1"/>
</dbReference>
<dbReference type="SUPFAM" id="SSF52777">
    <property type="entry name" value="CoA-dependent acyltransferases"/>
    <property type="match status" value="2"/>
</dbReference>
<dbReference type="Pfam" id="PF13193">
    <property type="entry name" value="AMP-binding_C"/>
    <property type="match status" value="1"/>
</dbReference>
<dbReference type="InterPro" id="IPR001242">
    <property type="entry name" value="Condensation_dom"/>
</dbReference>
<dbReference type="AlphaFoldDB" id="A0A6I6FR93"/>
<dbReference type="GO" id="GO:0043041">
    <property type="term" value="P:amino acid activation for nonribosomal peptide biosynthetic process"/>
    <property type="evidence" value="ECO:0007669"/>
    <property type="project" value="TreeGrafter"/>
</dbReference>
<dbReference type="Gene3D" id="3.30.559.30">
    <property type="entry name" value="Nonribosomal peptide synthetase, condensation domain"/>
    <property type="match status" value="1"/>
</dbReference>
<dbReference type="Gene3D" id="2.30.38.10">
    <property type="entry name" value="Luciferase, Domain 3"/>
    <property type="match status" value="1"/>
</dbReference>
<keyword evidence="3" id="KW-0597">Phosphoprotein</keyword>
<sequence>MPDHRPSPLDQRMDQLFTEQAERTPDAPALVHGEQRLTYGELLDRARGVAGRLRSLGVEDETLVALAFPRSVDAVVAMLGVVLARGAYLPVNPAFPAERIARLLDDARPPLVLCGPGTPGDLAGAVPDGTRLLELGELEALTAAAPPDAPGEPGDGSPLAYVMYTSGSTGRPKGVMVEHAGVVRLVRDADWFDFSDRHRFLLTGALEFDAATFEIWGALLNGAVLHLVDQDVLLTPARLKAALREAGTTVLWLTAPLFNQLVDEDPTLFAGLETLLVGGDVLSCRHIALLRAACPRLRVLNGYGPTENTTFTTVFPVERDYRTAIPIGRPVSGTTVQVLDAEGRPVAPGQVGELYTAGRGLARGYLGRPDLTAERFVTIGGTLHYRTGDLVSAGTDGVLSFHGRTDDQVKIRGHRVEVKEVTTALLETDGVRDAHTVVTGDGTGAGDGTGRRLVAYAVLDGPADEDSVRAALRRALPGYLVPDRVVAVPALPLNANGKVDTARLPRPTAREDHREPPVRTALEDRVAGLWADVLHLDAGTIHPDDDFFDLGGTSITAGALAGRIHRATGVALPLARLFAARTLAAVAREVAATEPTELAPLPHDPGRRTSALHPQQRALYALWRTDPSSTAYNIPFRLDVAPGLDAGRLAAALGELVARHDALRTGFRLDADEVRQVHAPTADVTVATAGADEVPTDAEALERLVRPFDLERPPLLRALLVPGTDGDRLYLDAHHIVFDGMSLAVLVEDLLDLYAGTAPPPLPTGYGDASQWFADRLGSGALDPAERYWLDVFAEPPAPLGVRPDRPRPPVRPTRGGVVRRPLGAARGDAVRDSASRHGVTAFGVLLTAYAAALGRITGQRDLVVGCPMSGRAHPDLDRLVGMFVNTVPLRLRLTDEDRFADVLRRAAGRHQEALCHQDYPFERLVRQVVTERDPSRNPLFDAFFALQNIGFHRFRAHGRRVEVSLLHQGTCRFDLNLQAYERPDGTVLELEYATDLFDPSSAEFLLDRVVAALDELLHHPDRPVFPPAAPPAPAAPAATAATFAF</sequence>
<dbReference type="InterPro" id="IPR025110">
    <property type="entry name" value="AMP-bd_C"/>
</dbReference>
<dbReference type="Gene3D" id="3.40.50.980">
    <property type="match status" value="2"/>
</dbReference>
<dbReference type="CDD" id="cd19531">
    <property type="entry name" value="LCL_NRPS-like"/>
    <property type="match status" value="1"/>
</dbReference>
<dbReference type="Pfam" id="PF00501">
    <property type="entry name" value="AMP-binding"/>
    <property type="match status" value="1"/>
</dbReference>
<dbReference type="SUPFAM" id="SSF56801">
    <property type="entry name" value="Acetyl-CoA synthetase-like"/>
    <property type="match status" value="1"/>
</dbReference>
<dbReference type="CDD" id="cd12117">
    <property type="entry name" value="A_NRPS_Srf_like"/>
    <property type="match status" value="1"/>
</dbReference>
<dbReference type="OrthoDB" id="2472181at2"/>
<dbReference type="InterPro" id="IPR036736">
    <property type="entry name" value="ACP-like_sf"/>
</dbReference>
<gene>
    <name evidence="6" type="ORF">EIZ62_19260</name>
</gene>
<dbReference type="GO" id="GO:0008610">
    <property type="term" value="P:lipid biosynthetic process"/>
    <property type="evidence" value="ECO:0007669"/>
    <property type="project" value="UniProtKB-ARBA"/>
</dbReference>
<proteinExistence type="predicted"/>
<dbReference type="PROSITE" id="PS50075">
    <property type="entry name" value="CARRIER"/>
    <property type="match status" value="1"/>
</dbReference>
<dbReference type="Pfam" id="PF00668">
    <property type="entry name" value="Condensation"/>
    <property type="match status" value="1"/>
</dbReference>
<dbReference type="EMBL" id="CP034279">
    <property type="protein sequence ID" value="QGV80138.1"/>
    <property type="molecule type" value="Genomic_DNA"/>
</dbReference>
<dbReference type="GO" id="GO:0005737">
    <property type="term" value="C:cytoplasm"/>
    <property type="evidence" value="ECO:0007669"/>
    <property type="project" value="TreeGrafter"/>
</dbReference>
<dbReference type="Pfam" id="PF00550">
    <property type="entry name" value="PP-binding"/>
    <property type="match status" value="1"/>
</dbReference>
<dbReference type="PROSITE" id="PS00455">
    <property type="entry name" value="AMP_BINDING"/>
    <property type="match status" value="1"/>
</dbReference>
<evidence type="ECO:0000256" key="3">
    <source>
        <dbReference type="ARBA" id="ARBA00022553"/>
    </source>
</evidence>
<keyword evidence="7" id="KW-1185">Reference proteome</keyword>
<dbReference type="InterPro" id="IPR000873">
    <property type="entry name" value="AMP-dep_synth/lig_dom"/>
</dbReference>
<dbReference type="Gene3D" id="1.10.1200.10">
    <property type="entry name" value="ACP-like"/>
    <property type="match status" value="1"/>
</dbReference>
<organism evidence="6 7">
    <name type="scientific">Streptomyces ficellus</name>
    <dbReference type="NCBI Taxonomy" id="1977088"/>
    <lineage>
        <taxon>Bacteria</taxon>
        <taxon>Bacillati</taxon>
        <taxon>Actinomycetota</taxon>
        <taxon>Actinomycetes</taxon>
        <taxon>Kitasatosporales</taxon>
        <taxon>Streptomycetaceae</taxon>
        <taxon>Streptomyces</taxon>
    </lineage>
</organism>